<keyword evidence="2" id="KW-1185">Reference proteome</keyword>
<evidence type="ECO:0000313" key="2">
    <source>
        <dbReference type="Proteomes" id="UP001501490"/>
    </source>
</evidence>
<proteinExistence type="predicted"/>
<organism evidence="1 2">
    <name type="scientific">Microlunatus ginsengisoli</name>
    <dbReference type="NCBI Taxonomy" id="363863"/>
    <lineage>
        <taxon>Bacteria</taxon>
        <taxon>Bacillati</taxon>
        <taxon>Actinomycetota</taxon>
        <taxon>Actinomycetes</taxon>
        <taxon>Propionibacteriales</taxon>
        <taxon>Propionibacteriaceae</taxon>
        <taxon>Microlunatus</taxon>
    </lineage>
</organism>
<accession>A0ABP7AE83</accession>
<gene>
    <name evidence="1" type="ORF">GCM10022236_35870</name>
</gene>
<name>A0ABP7AE83_9ACTN</name>
<dbReference type="RefSeq" id="WP_344807087.1">
    <property type="nucleotide sequence ID" value="NZ_BAABAB010000026.1"/>
</dbReference>
<dbReference type="Proteomes" id="UP001501490">
    <property type="component" value="Unassembled WGS sequence"/>
</dbReference>
<dbReference type="EMBL" id="BAABAB010000026">
    <property type="protein sequence ID" value="GAA3630251.1"/>
    <property type="molecule type" value="Genomic_DNA"/>
</dbReference>
<protein>
    <submittedName>
        <fullName evidence="1">Uncharacterized protein</fullName>
    </submittedName>
</protein>
<evidence type="ECO:0000313" key="1">
    <source>
        <dbReference type="EMBL" id="GAA3630251.1"/>
    </source>
</evidence>
<comment type="caution">
    <text evidence="1">The sequence shown here is derived from an EMBL/GenBank/DDBJ whole genome shotgun (WGS) entry which is preliminary data.</text>
</comment>
<sequence>MPIPITVSSTILTQIFGSWFPDPDGPEWKGPGGPRVRVFERFLEAALNPQPLPPGDPTVVLGVRAMIDRAVDRIEEAGIIVIGGDLQHVVEGTSASIKRFLDDELCPRPPRPWPWPHVSSDPLTEQRVTPAVLARCGLEFLHAAENLDGHPLQQTFADAAAQLFDVAAQRQAG</sequence>
<reference evidence="2" key="1">
    <citation type="journal article" date="2019" name="Int. J. Syst. Evol. Microbiol.">
        <title>The Global Catalogue of Microorganisms (GCM) 10K type strain sequencing project: providing services to taxonomists for standard genome sequencing and annotation.</title>
        <authorList>
            <consortium name="The Broad Institute Genomics Platform"/>
            <consortium name="The Broad Institute Genome Sequencing Center for Infectious Disease"/>
            <person name="Wu L."/>
            <person name="Ma J."/>
        </authorList>
    </citation>
    <scope>NUCLEOTIDE SEQUENCE [LARGE SCALE GENOMIC DNA]</scope>
    <source>
        <strain evidence="2">JCM 16929</strain>
    </source>
</reference>